<organism evidence="2 3">
    <name type="scientific">Lasiosphaeris hirsuta</name>
    <dbReference type="NCBI Taxonomy" id="260670"/>
    <lineage>
        <taxon>Eukaryota</taxon>
        <taxon>Fungi</taxon>
        <taxon>Dikarya</taxon>
        <taxon>Ascomycota</taxon>
        <taxon>Pezizomycotina</taxon>
        <taxon>Sordariomycetes</taxon>
        <taxon>Sordariomycetidae</taxon>
        <taxon>Sordariales</taxon>
        <taxon>Lasiosphaeriaceae</taxon>
        <taxon>Lasiosphaeris</taxon>
    </lineage>
</organism>
<dbReference type="GO" id="GO:0016874">
    <property type="term" value="F:ligase activity"/>
    <property type="evidence" value="ECO:0007669"/>
    <property type="project" value="UniProtKB-KW"/>
</dbReference>
<feature type="domain" description="RNA ligase" evidence="1">
    <location>
        <begin position="204"/>
        <end position="398"/>
    </location>
</feature>
<gene>
    <name evidence="2" type="ORF">B0H67DRAFT_477713</name>
</gene>
<comment type="caution">
    <text evidence="2">The sequence shown here is derived from an EMBL/GenBank/DDBJ whole genome shotgun (WGS) entry which is preliminary data.</text>
</comment>
<evidence type="ECO:0000313" key="3">
    <source>
        <dbReference type="Proteomes" id="UP001172102"/>
    </source>
</evidence>
<evidence type="ECO:0000259" key="1">
    <source>
        <dbReference type="Pfam" id="PF09414"/>
    </source>
</evidence>
<evidence type="ECO:0000313" key="2">
    <source>
        <dbReference type="EMBL" id="KAK0731028.1"/>
    </source>
</evidence>
<keyword evidence="3" id="KW-1185">Reference proteome</keyword>
<dbReference type="Pfam" id="PF09414">
    <property type="entry name" value="RNA_ligase"/>
    <property type="match status" value="1"/>
</dbReference>
<name>A0AA40ED67_9PEZI</name>
<dbReference type="SUPFAM" id="SSF56091">
    <property type="entry name" value="DNA ligase/mRNA capping enzyme, catalytic domain"/>
    <property type="match status" value="1"/>
</dbReference>
<dbReference type="Pfam" id="PF21189">
    <property type="entry name" value="PHA02142"/>
    <property type="match status" value="1"/>
</dbReference>
<proteinExistence type="predicted"/>
<sequence>MERPSLAAPAQDVAPAPSLIRRRLVTVRRISAIEKAPKTGFSCIHVDGWTVLMFVRRGEYKVGDLVVFFEIDSLLPKTSLFWEYFLADPDSVVVHEGVERFRVRSCVVSKWTSQGVITRLEYLPKILHPYQERIEEIGEEAATEELLLKSFEDVINVKKYEHPSVNLEAQPIIGSAPAFVMQPGWSRIQNIEHTIFSPEVRLRKWQVSEKLDGVTMHVYKVAKDSRWHKFLPALPGGYPQTMSGSESHVGVCGRRHDYMDNGTSLYWEVAKESTVVDKIRSITYPNIVVQGELVGSSIEGNTRKYPEGHHEFVVFGIWNIDTAQYVNVREVEDICEWLEIKHVDVYGHVKVTAVGDSMQALLRMAEGTNKNGGVREGFVFKSMDARSCFKVISNEWLKITGK</sequence>
<dbReference type="Proteomes" id="UP001172102">
    <property type="component" value="Unassembled WGS sequence"/>
</dbReference>
<accession>A0AA40ED67</accession>
<dbReference type="AlphaFoldDB" id="A0AA40ED67"/>
<dbReference type="EMBL" id="JAUKUA010000001">
    <property type="protein sequence ID" value="KAK0731028.1"/>
    <property type="molecule type" value="Genomic_DNA"/>
</dbReference>
<reference evidence="2" key="1">
    <citation type="submission" date="2023-06" db="EMBL/GenBank/DDBJ databases">
        <title>Genome-scale phylogeny and comparative genomics of the fungal order Sordariales.</title>
        <authorList>
            <consortium name="Lawrence Berkeley National Laboratory"/>
            <person name="Hensen N."/>
            <person name="Bonometti L."/>
            <person name="Westerberg I."/>
            <person name="Brannstrom I.O."/>
            <person name="Guillou S."/>
            <person name="Cros-Aarteil S."/>
            <person name="Calhoun S."/>
            <person name="Haridas S."/>
            <person name="Kuo A."/>
            <person name="Mondo S."/>
            <person name="Pangilinan J."/>
            <person name="Riley R."/>
            <person name="Labutti K."/>
            <person name="Andreopoulos B."/>
            <person name="Lipzen A."/>
            <person name="Chen C."/>
            <person name="Yanf M."/>
            <person name="Daum C."/>
            <person name="Ng V."/>
            <person name="Clum A."/>
            <person name="Steindorff A."/>
            <person name="Ohm R."/>
            <person name="Martin F."/>
            <person name="Silar P."/>
            <person name="Natvig D."/>
            <person name="Lalanne C."/>
            <person name="Gautier V."/>
            <person name="Ament-Velasquez S.L."/>
            <person name="Kruys A."/>
            <person name="Hutchinson M.I."/>
            <person name="Powell A.J."/>
            <person name="Barry K."/>
            <person name="Miller A.N."/>
            <person name="Grigoriev I.V."/>
            <person name="Debuchy R."/>
            <person name="Gladieux P."/>
            <person name="Thoren M.H."/>
            <person name="Johannesson H."/>
        </authorList>
    </citation>
    <scope>NUCLEOTIDE SEQUENCE</scope>
    <source>
        <strain evidence="2">SMH4607-1</strain>
    </source>
</reference>
<dbReference type="Gene3D" id="3.30.470.30">
    <property type="entry name" value="DNA ligase/mRNA capping enzyme"/>
    <property type="match status" value="1"/>
</dbReference>
<keyword evidence="2" id="KW-0436">Ligase</keyword>
<protein>
    <submittedName>
        <fullName evidence="2">RNA ligase-domain-containing protein</fullName>
    </submittedName>
</protein>
<dbReference type="InterPro" id="IPR021122">
    <property type="entry name" value="RNA_ligase_dom_REL/Rnl2"/>
</dbReference>